<evidence type="ECO:0000256" key="2">
    <source>
        <dbReference type="ARBA" id="ARBA00007110"/>
    </source>
</evidence>
<dbReference type="Pfam" id="PF02277">
    <property type="entry name" value="DBI_PRT"/>
    <property type="match status" value="1"/>
</dbReference>
<dbReference type="InterPro" id="IPR036087">
    <property type="entry name" value="Nict_dMeBzImd_PRibTrfase_sf"/>
</dbReference>
<reference evidence="11 12" key="1">
    <citation type="submission" date="2019-03" db="EMBL/GenBank/DDBJ databases">
        <title>Genomic Encyclopedia of Type Strains, Phase IV (KMG-IV): sequencing the most valuable type-strain genomes for metagenomic binning, comparative biology and taxonomic classification.</title>
        <authorList>
            <person name="Goeker M."/>
        </authorList>
    </citation>
    <scope>NUCLEOTIDE SEQUENCE [LARGE SCALE GENOMIC DNA]</scope>
    <source>
        <strain evidence="11 12">DSM 24830</strain>
    </source>
</reference>
<comment type="pathway">
    <text evidence="1 10">Nucleoside biosynthesis; alpha-ribazole biosynthesis; alpha-ribazole from 5,6-dimethylbenzimidazole: step 1/2.</text>
</comment>
<keyword evidence="12" id="KW-1185">Reference proteome</keyword>
<evidence type="ECO:0000256" key="8">
    <source>
        <dbReference type="ARBA" id="ARBA00030686"/>
    </source>
</evidence>
<dbReference type="InterPro" id="IPR017846">
    <property type="entry name" value="Nict_dMeBzImd_PRibTrfase_bact"/>
</dbReference>
<dbReference type="NCBIfam" id="NF000996">
    <property type="entry name" value="PRK00105.1"/>
    <property type="match status" value="1"/>
</dbReference>
<dbReference type="GO" id="GO:0009236">
    <property type="term" value="P:cobalamin biosynthetic process"/>
    <property type="evidence" value="ECO:0007669"/>
    <property type="project" value="UniProtKB-UniRule"/>
</dbReference>
<comment type="catalytic activity">
    <reaction evidence="9 10">
        <text>5,6-dimethylbenzimidazole + nicotinate beta-D-ribonucleotide = alpha-ribazole 5'-phosphate + nicotinate + H(+)</text>
        <dbReference type="Rhea" id="RHEA:11196"/>
        <dbReference type="ChEBI" id="CHEBI:15378"/>
        <dbReference type="ChEBI" id="CHEBI:15890"/>
        <dbReference type="ChEBI" id="CHEBI:32544"/>
        <dbReference type="ChEBI" id="CHEBI:57502"/>
        <dbReference type="ChEBI" id="CHEBI:57918"/>
        <dbReference type="EC" id="2.4.2.21"/>
    </reaction>
</comment>
<dbReference type="EMBL" id="SMFQ01000002">
    <property type="protein sequence ID" value="TCJ88569.1"/>
    <property type="molecule type" value="Genomic_DNA"/>
</dbReference>
<keyword evidence="5 10" id="KW-0169">Cobalamin biosynthesis</keyword>
<keyword evidence="6 10" id="KW-0328">Glycosyltransferase</keyword>
<dbReference type="NCBIfam" id="TIGR03160">
    <property type="entry name" value="cobT_DBIPRT"/>
    <property type="match status" value="1"/>
</dbReference>
<evidence type="ECO:0000256" key="6">
    <source>
        <dbReference type="ARBA" id="ARBA00022676"/>
    </source>
</evidence>
<evidence type="ECO:0000256" key="10">
    <source>
        <dbReference type="HAMAP-Rule" id="MF_00230"/>
    </source>
</evidence>
<evidence type="ECO:0000256" key="4">
    <source>
        <dbReference type="ARBA" id="ARBA00015486"/>
    </source>
</evidence>
<dbReference type="PANTHER" id="PTHR43463">
    <property type="entry name" value="NICOTINATE-NUCLEOTIDE--DIMETHYLBENZIMIDAZOLE PHOSPHORIBOSYLTRANSFERASE"/>
    <property type="match status" value="1"/>
</dbReference>
<dbReference type="InterPro" id="IPR023195">
    <property type="entry name" value="Nict_dMeBzImd_PRibTrfase_N"/>
</dbReference>
<dbReference type="PANTHER" id="PTHR43463:SF1">
    <property type="entry name" value="NICOTINATE-NUCLEOTIDE--DIMETHYLBENZIMIDAZOLE PHOSPHORIBOSYLTRANSFERASE"/>
    <property type="match status" value="1"/>
</dbReference>
<dbReference type="EC" id="2.4.2.21" evidence="3 10"/>
<dbReference type="OrthoDB" id="9781491at2"/>
<protein>
    <recommendedName>
        <fullName evidence="4 10">Nicotinate-nucleotide--dimethylbenzimidazole phosphoribosyltransferase</fullName>
        <shortName evidence="10">NN:DBI PRT</shortName>
        <ecNumber evidence="3 10">2.4.2.21</ecNumber>
    </recommendedName>
    <alternativeName>
        <fullName evidence="8 10">N(1)-alpha-phosphoribosyltransferase</fullName>
    </alternativeName>
</protein>
<evidence type="ECO:0000256" key="9">
    <source>
        <dbReference type="ARBA" id="ARBA00047340"/>
    </source>
</evidence>
<dbReference type="GO" id="GO:0008939">
    <property type="term" value="F:nicotinate-nucleotide-dimethylbenzimidazole phosphoribosyltransferase activity"/>
    <property type="evidence" value="ECO:0007669"/>
    <property type="project" value="UniProtKB-UniRule"/>
</dbReference>
<comment type="function">
    <text evidence="10">Catalyzes the synthesis of alpha-ribazole-5'-phosphate from nicotinate mononucleotide (NAMN) and 5,6-dimethylbenzimidazole (DMB).</text>
</comment>
<evidence type="ECO:0000256" key="1">
    <source>
        <dbReference type="ARBA" id="ARBA00005049"/>
    </source>
</evidence>
<dbReference type="UniPathway" id="UPA00061">
    <property type="reaction ID" value="UER00516"/>
</dbReference>
<sequence length="348" mass="36623">MNWITTPCLNRDSQYKEYAIERQSQLTKPPGSLGELENIAIRLADLQQTKIPSASDISIAVFAADHGIAKEGVSAFPQEVTAQMVMNFLSGGAAISVLAKQLNANLEIVDVGILTPLPEQSGLIIERAGAGTENAINGPAMTEDQLEIALTAGHHVIERATERDAKIFIGGEMGIANTTSASALYCALLGLTPEETTGAGTGLDDAGIQHKTKVVEQIIKTHHKWGGDTKALLQHMGGFEIAALTGAYIHAAQNGLAIIVDGFISSVAALCSVKINPSVNDYLFFSHLSAEHGHQIVLESLKQKPLLDLGMRLGEGSGAAVAANLLISACTLHNQMATFAEAAVATQI</sequence>
<name>A0A4R1F7H9_9GAMM</name>
<organism evidence="11 12">
    <name type="scientific">Cocleimonas flava</name>
    <dbReference type="NCBI Taxonomy" id="634765"/>
    <lineage>
        <taxon>Bacteria</taxon>
        <taxon>Pseudomonadati</taxon>
        <taxon>Pseudomonadota</taxon>
        <taxon>Gammaproteobacteria</taxon>
        <taxon>Thiotrichales</taxon>
        <taxon>Thiotrichaceae</taxon>
        <taxon>Cocleimonas</taxon>
    </lineage>
</organism>
<gene>
    <name evidence="10" type="primary">cobT</name>
    <name evidence="11" type="ORF">EV695_0426</name>
</gene>
<feature type="active site" description="Proton acceptor" evidence="10">
    <location>
        <position position="315"/>
    </location>
</feature>
<dbReference type="Proteomes" id="UP000294887">
    <property type="component" value="Unassembled WGS sequence"/>
</dbReference>
<dbReference type="CDD" id="cd02439">
    <property type="entry name" value="DMB-PRT_CobT"/>
    <property type="match status" value="1"/>
</dbReference>
<evidence type="ECO:0000313" key="11">
    <source>
        <dbReference type="EMBL" id="TCJ88569.1"/>
    </source>
</evidence>
<proteinExistence type="inferred from homology"/>
<comment type="similarity">
    <text evidence="2 10">Belongs to the CobT family.</text>
</comment>
<dbReference type="Gene3D" id="3.40.50.10210">
    <property type="match status" value="1"/>
</dbReference>
<dbReference type="FunFam" id="3.40.50.10210:FF:000001">
    <property type="entry name" value="Nicotinate-nucleotide--dimethylbenzimidazole phosphoribosyltransferase"/>
    <property type="match status" value="1"/>
</dbReference>
<dbReference type="AlphaFoldDB" id="A0A4R1F7H9"/>
<dbReference type="HAMAP" id="MF_00230">
    <property type="entry name" value="CobT"/>
    <property type="match status" value="1"/>
</dbReference>
<dbReference type="Gene3D" id="1.10.1610.10">
    <property type="match status" value="1"/>
</dbReference>
<evidence type="ECO:0000313" key="12">
    <source>
        <dbReference type="Proteomes" id="UP000294887"/>
    </source>
</evidence>
<dbReference type="InterPro" id="IPR003200">
    <property type="entry name" value="Nict_dMeBzImd_PRibTrfase"/>
</dbReference>
<comment type="caution">
    <text evidence="11">The sequence shown here is derived from an EMBL/GenBank/DDBJ whole genome shotgun (WGS) entry which is preliminary data.</text>
</comment>
<dbReference type="SUPFAM" id="SSF52733">
    <property type="entry name" value="Nicotinate mononucleotide:5,6-dimethylbenzimidazole phosphoribosyltransferase (CobT)"/>
    <property type="match status" value="1"/>
</dbReference>
<accession>A0A4R1F7H9</accession>
<keyword evidence="7 10" id="KW-0808">Transferase</keyword>
<evidence type="ECO:0000256" key="5">
    <source>
        <dbReference type="ARBA" id="ARBA00022573"/>
    </source>
</evidence>
<evidence type="ECO:0000256" key="3">
    <source>
        <dbReference type="ARBA" id="ARBA00011991"/>
    </source>
</evidence>
<dbReference type="RefSeq" id="WP_131904257.1">
    <property type="nucleotide sequence ID" value="NZ_BAAAFU010000008.1"/>
</dbReference>
<evidence type="ECO:0000256" key="7">
    <source>
        <dbReference type="ARBA" id="ARBA00022679"/>
    </source>
</evidence>